<dbReference type="SMART" id="SM00326">
    <property type="entry name" value="SH3"/>
    <property type="match status" value="2"/>
</dbReference>
<comment type="caution">
    <text evidence="14">The sequence shown here is derived from an EMBL/GenBank/DDBJ whole genome shotgun (WGS) entry which is preliminary data.</text>
</comment>
<dbReference type="SUPFAM" id="SSF103657">
    <property type="entry name" value="BAR/IMD domain-like"/>
    <property type="match status" value="1"/>
</dbReference>
<dbReference type="InterPro" id="IPR036028">
    <property type="entry name" value="SH3-like_dom_sf"/>
</dbReference>
<dbReference type="PANTHER" id="PTHR15735">
    <property type="entry name" value="FCH AND DOUBLE SH3 DOMAINS PROTEIN"/>
    <property type="match status" value="1"/>
</dbReference>
<proteinExistence type="predicted"/>
<dbReference type="InterPro" id="IPR035460">
    <property type="entry name" value="FCHSD_SH3_1"/>
</dbReference>
<dbReference type="Pfam" id="PF14604">
    <property type="entry name" value="SH3_9"/>
    <property type="match status" value="1"/>
</dbReference>
<evidence type="ECO:0000256" key="9">
    <source>
        <dbReference type="PROSITE-ProRule" id="PRU01077"/>
    </source>
</evidence>
<dbReference type="EMBL" id="JAHHUM010000608">
    <property type="protein sequence ID" value="KAK5618638.1"/>
    <property type="molecule type" value="Genomic_DNA"/>
</dbReference>
<keyword evidence="2 8" id="KW-0728">SH3 domain</keyword>
<dbReference type="PROSITE" id="PS51741">
    <property type="entry name" value="F_BAR"/>
    <property type="match status" value="1"/>
</dbReference>
<feature type="compositionally biased region" description="Pro residues" evidence="11">
    <location>
        <begin position="692"/>
        <end position="702"/>
    </location>
</feature>
<sequence>MQPPPRKVKESQQVKLLFSEQLSKLQSRQHQDTELLEEIRSFSKQRAAIEKEYGHALQRLAVQYQKRDWQRGNTDAVISGSVFGVWRSVVDVTAQTAASRLAAAEEYRKLFGQASKSIHYAKEIRAKRGLDRLQRVQGEVVDALRELHRVKKSYHHLSHIASVAREKAADAQIRARKSEHGIFHFKSGQHKMTAKLSARLRECEDHLNEARNEYLLTLAAVNAHQQHYHTYDLPLLMERMDGDVYDDLRHHFTRLCETEIDTCMATHKQFSRIWDNVAKVTRERNVQQFLQESISFRKTSDFIFQPGLRDTVSALQDTQGSEGESCLVKEAKKWAAKAAKDYKIVTHGERALEMLESRLKLLSGETGLSVEQKIAEVQETVRKAKLSRVKAEARLALLSHSVTGIEQWLHHAMNQAEEELERERRLSEQRRSTEEFSEDEFELTDFEDYEDENGDTFADPVSASGVCVYPAACRVIYSYQASQSDELSVTDGEELYVIEDGDVEDWLKVSNSCGQVGYIPEHYVQFLCLPAEDTGQLESSFSSTSSSGIKERVGSSGVAKAMYSYQAQSAEELSFQEGALIRLIRCPHGEVDDGFWEGELDGRIGVFPSLLVELLHDEEEKQPLHTATIPPCSPPIQIPSASGSGSTNTATPPSDMEDKHQAVHIEGSGLAEPESGSDTPPDFPSDRIRPCRAPPPPPTSST</sequence>
<keyword evidence="3" id="KW-0597">Phosphoprotein</keyword>
<dbReference type="AlphaFoldDB" id="A0AAV9SB38"/>
<feature type="region of interest" description="Disordered" evidence="11">
    <location>
        <begin position="625"/>
        <end position="702"/>
    </location>
</feature>
<dbReference type="InterPro" id="IPR031160">
    <property type="entry name" value="F_BAR_dom"/>
</dbReference>
<feature type="coiled-coil region" evidence="10">
    <location>
        <begin position="374"/>
        <end position="433"/>
    </location>
</feature>
<comment type="subcellular location">
    <subcellularLocation>
        <location evidence="1">Cell projection</location>
    </subcellularLocation>
</comment>
<dbReference type="GO" id="GO:0051495">
    <property type="term" value="P:positive regulation of cytoskeleton organization"/>
    <property type="evidence" value="ECO:0007669"/>
    <property type="project" value="UniProtKB-ARBA"/>
</dbReference>
<dbReference type="GO" id="GO:1902905">
    <property type="term" value="P:positive regulation of supramolecular fiber organization"/>
    <property type="evidence" value="ECO:0007669"/>
    <property type="project" value="UniProtKB-ARBA"/>
</dbReference>
<dbReference type="InterPro" id="IPR001060">
    <property type="entry name" value="FCH_dom"/>
</dbReference>
<dbReference type="FunFam" id="1.20.1270.60:FF:000101">
    <property type="entry name" value="F-BAR and double SH3 domains protein 2 isoform X6"/>
    <property type="match status" value="1"/>
</dbReference>
<dbReference type="Proteomes" id="UP001311232">
    <property type="component" value="Unassembled WGS sequence"/>
</dbReference>
<evidence type="ECO:0000256" key="3">
    <source>
        <dbReference type="ARBA" id="ARBA00022553"/>
    </source>
</evidence>
<keyword evidence="15" id="KW-1185">Reference proteome</keyword>
<dbReference type="FunFam" id="2.30.30.40:FF:000060">
    <property type="entry name" value="FCH and double SH3 domains protein 2"/>
    <property type="match status" value="1"/>
</dbReference>
<dbReference type="PROSITE" id="PS50002">
    <property type="entry name" value="SH3"/>
    <property type="match status" value="2"/>
</dbReference>
<evidence type="ECO:0000313" key="15">
    <source>
        <dbReference type="Proteomes" id="UP001311232"/>
    </source>
</evidence>
<dbReference type="GO" id="GO:0042995">
    <property type="term" value="C:cell projection"/>
    <property type="evidence" value="ECO:0007669"/>
    <property type="project" value="UniProtKB-SubCell"/>
</dbReference>
<evidence type="ECO:0000259" key="13">
    <source>
        <dbReference type="PROSITE" id="PS51741"/>
    </source>
</evidence>
<evidence type="ECO:0000256" key="6">
    <source>
        <dbReference type="ARBA" id="ARBA00023121"/>
    </source>
</evidence>
<dbReference type="Pfam" id="PF00018">
    <property type="entry name" value="SH3_1"/>
    <property type="match status" value="1"/>
</dbReference>
<evidence type="ECO:0000256" key="2">
    <source>
        <dbReference type="ARBA" id="ARBA00022443"/>
    </source>
</evidence>
<protein>
    <recommendedName>
        <fullName evidence="16">F-BAR and double SH3 domains protein 1</fullName>
    </recommendedName>
</protein>
<evidence type="ECO:0008006" key="16">
    <source>
        <dbReference type="Google" id="ProtNLM"/>
    </source>
</evidence>
<evidence type="ECO:0000256" key="11">
    <source>
        <dbReference type="SAM" id="MobiDB-lite"/>
    </source>
</evidence>
<reference evidence="14 15" key="1">
    <citation type="submission" date="2021-06" db="EMBL/GenBank/DDBJ databases">
        <authorList>
            <person name="Palmer J.M."/>
        </authorList>
    </citation>
    <scope>NUCLEOTIDE SEQUENCE [LARGE SCALE GENOMIC DNA]</scope>
    <source>
        <strain evidence="14 15">MEX-2019</strain>
        <tissue evidence="14">Muscle</tissue>
    </source>
</reference>
<dbReference type="Gene3D" id="1.20.1270.60">
    <property type="entry name" value="Arfaptin homology (AH) domain/BAR domain"/>
    <property type="match status" value="1"/>
</dbReference>
<dbReference type="FunFam" id="2.30.30.40:FF:000033">
    <property type="entry name" value="FCH and double SH3 domains protein 2"/>
    <property type="match status" value="1"/>
</dbReference>
<evidence type="ECO:0000256" key="7">
    <source>
        <dbReference type="ARBA" id="ARBA00023273"/>
    </source>
</evidence>
<dbReference type="InterPro" id="IPR027267">
    <property type="entry name" value="AH/BAR_dom_sf"/>
</dbReference>
<evidence type="ECO:0000313" key="14">
    <source>
        <dbReference type="EMBL" id="KAK5618638.1"/>
    </source>
</evidence>
<dbReference type="SMART" id="SM00055">
    <property type="entry name" value="FCH"/>
    <property type="match status" value="1"/>
</dbReference>
<keyword evidence="7" id="KW-0966">Cell projection</keyword>
<accession>A0AAV9SB38</accession>
<dbReference type="GO" id="GO:0007274">
    <property type="term" value="P:neuromuscular synaptic transmission"/>
    <property type="evidence" value="ECO:0007669"/>
    <property type="project" value="TreeGrafter"/>
</dbReference>
<dbReference type="GO" id="GO:0031594">
    <property type="term" value="C:neuromuscular junction"/>
    <property type="evidence" value="ECO:0007669"/>
    <property type="project" value="TreeGrafter"/>
</dbReference>
<dbReference type="InterPro" id="IPR001452">
    <property type="entry name" value="SH3_domain"/>
</dbReference>
<dbReference type="SUPFAM" id="SSF50044">
    <property type="entry name" value="SH3-domain"/>
    <property type="match status" value="2"/>
</dbReference>
<evidence type="ECO:0000256" key="10">
    <source>
        <dbReference type="SAM" id="Coils"/>
    </source>
</evidence>
<keyword evidence="6" id="KW-0446">Lipid-binding</keyword>
<organism evidence="14 15">
    <name type="scientific">Crenichthys baileyi</name>
    <name type="common">White River springfish</name>
    <dbReference type="NCBI Taxonomy" id="28760"/>
    <lineage>
        <taxon>Eukaryota</taxon>
        <taxon>Metazoa</taxon>
        <taxon>Chordata</taxon>
        <taxon>Craniata</taxon>
        <taxon>Vertebrata</taxon>
        <taxon>Euteleostomi</taxon>
        <taxon>Actinopterygii</taxon>
        <taxon>Neopterygii</taxon>
        <taxon>Teleostei</taxon>
        <taxon>Neoteleostei</taxon>
        <taxon>Acanthomorphata</taxon>
        <taxon>Ovalentaria</taxon>
        <taxon>Atherinomorphae</taxon>
        <taxon>Cyprinodontiformes</taxon>
        <taxon>Goodeidae</taxon>
        <taxon>Crenichthys</taxon>
    </lineage>
</organism>
<dbReference type="Gene3D" id="2.30.30.40">
    <property type="entry name" value="SH3 Domains"/>
    <property type="match status" value="2"/>
</dbReference>
<dbReference type="GO" id="GO:0030833">
    <property type="term" value="P:regulation of actin filament polymerization"/>
    <property type="evidence" value="ECO:0007669"/>
    <property type="project" value="TreeGrafter"/>
</dbReference>
<feature type="domain" description="F-BAR" evidence="13">
    <location>
        <begin position="12"/>
        <end position="285"/>
    </location>
</feature>
<dbReference type="Pfam" id="PF00611">
    <property type="entry name" value="FCH"/>
    <property type="match status" value="1"/>
</dbReference>
<evidence type="ECO:0000256" key="8">
    <source>
        <dbReference type="PROSITE-ProRule" id="PRU00192"/>
    </source>
</evidence>
<feature type="domain" description="SH3" evidence="12">
    <location>
        <begin position="554"/>
        <end position="617"/>
    </location>
</feature>
<dbReference type="GO" id="GO:0008289">
    <property type="term" value="F:lipid binding"/>
    <property type="evidence" value="ECO:0007669"/>
    <property type="project" value="UniProtKB-KW"/>
</dbReference>
<keyword evidence="4" id="KW-0677">Repeat</keyword>
<dbReference type="GO" id="GO:0055037">
    <property type="term" value="C:recycling endosome"/>
    <property type="evidence" value="ECO:0007669"/>
    <property type="project" value="TreeGrafter"/>
</dbReference>
<evidence type="ECO:0000259" key="12">
    <source>
        <dbReference type="PROSITE" id="PS50002"/>
    </source>
</evidence>
<evidence type="ECO:0000256" key="5">
    <source>
        <dbReference type="ARBA" id="ARBA00023054"/>
    </source>
</evidence>
<gene>
    <name evidence="14" type="ORF">CRENBAI_014885</name>
</gene>
<name>A0AAV9SB38_9TELE</name>
<evidence type="ECO:0000256" key="4">
    <source>
        <dbReference type="ARBA" id="ARBA00022737"/>
    </source>
</evidence>
<feature type="domain" description="SH3" evidence="12">
    <location>
        <begin position="468"/>
        <end position="529"/>
    </location>
</feature>
<evidence type="ECO:0000256" key="1">
    <source>
        <dbReference type="ARBA" id="ARBA00004316"/>
    </source>
</evidence>
<keyword evidence="5 9" id="KW-0175">Coiled coil</keyword>
<dbReference type="CDD" id="cd11761">
    <property type="entry name" value="SH3_FCHSD_1"/>
    <property type="match status" value="1"/>
</dbReference>
<dbReference type="PANTHER" id="PTHR15735:SF4">
    <property type="entry name" value="F-BAR AND DOUBLE SH3 DOMAINS PROTEIN 1"/>
    <property type="match status" value="1"/>
</dbReference>
<feature type="compositionally biased region" description="Low complexity" evidence="11">
    <location>
        <begin position="638"/>
        <end position="654"/>
    </location>
</feature>